<reference evidence="11" key="1">
    <citation type="submission" date="2025-08" db="UniProtKB">
        <authorList>
            <consortium name="RefSeq"/>
        </authorList>
    </citation>
    <scope>IDENTIFICATION</scope>
    <source>
        <tissue evidence="11">Gonads</tissue>
    </source>
</reference>
<evidence type="ECO:0000256" key="6">
    <source>
        <dbReference type="PROSITE-ProRule" id="PRU00108"/>
    </source>
</evidence>
<dbReference type="PRINTS" id="PR00031">
    <property type="entry name" value="HTHREPRESSR"/>
</dbReference>
<evidence type="ECO:0000256" key="4">
    <source>
        <dbReference type="ARBA" id="ARBA00023155"/>
    </source>
</evidence>
<evidence type="ECO:0000256" key="8">
    <source>
        <dbReference type="SAM" id="MobiDB-lite"/>
    </source>
</evidence>
<dbReference type="GO" id="GO:0000981">
    <property type="term" value="F:DNA-binding transcription factor activity, RNA polymerase II-specific"/>
    <property type="evidence" value="ECO:0007669"/>
    <property type="project" value="InterPro"/>
</dbReference>
<dbReference type="STRING" id="7574.A0A1S3K9U5"/>
<feature type="region of interest" description="Disordered" evidence="8">
    <location>
        <begin position="342"/>
        <end position="363"/>
    </location>
</feature>
<accession>A0A1S3K9U5</accession>
<dbReference type="PANTHER" id="PTHR24332:SF16">
    <property type="entry name" value="HOMEOBOX PROTEIN CDX-1"/>
    <property type="match status" value="1"/>
</dbReference>
<dbReference type="CDD" id="cd00086">
    <property type="entry name" value="homeodomain"/>
    <property type="match status" value="1"/>
</dbReference>
<dbReference type="KEGG" id="lak:106180047"/>
<gene>
    <name evidence="11" type="primary">LOC106180047</name>
</gene>
<dbReference type="Proteomes" id="UP000085678">
    <property type="component" value="Unplaced"/>
</dbReference>
<dbReference type="PRINTS" id="PR00024">
    <property type="entry name" value="HOMEOBOX"/>
</dbReference>
<dbReference type="SMART" id="SM00389">
    <property type="entry name" value="HOX"/>
    <property type="match status" value="1"/>
</dbReference>
<proteinExistence type="inferred from homology"/>
<dbReference type="InterPro" id="IPR047152">
    <property type="entry name" value="Caudal_homeobox"/>
</dbReference>
<dbReference type="OrthoDB" id="6159439at2759"/>
<dbReference type="InterPro" id="IPR001356">
    <property type="entry name" value="HD"/>
</dbReference>
<dbReference type="InterPro" id="IPR009057">
    <property type="entry name" value="Homeodomain-like_sf"/>
</dbReference>
<keyword evidence="4 6" id="KW-0371">Homeobox</keyword>
<dbReference type="RefSeq" id="XP_013419400.1">
    <property type="nucleotide sequence ID" value="XM_013563946.1"/>
</dbReference>
<evidence type="ECO:0000259" key="9">
    <source>
        <dbReference type="PROSITE" id="PS50071"/>
    </source>
</evidence>
<dbReference type="InterPro" id="IPR017970">
    <property type="entry name" value="Homeobox_CS"/>
</dbReference>
<evidence type="ECO:0000256" key="7">
    <source>
        <dbReference type="RuleBase" id="RU000682"/>
    </source>
</evidence>
<organism evidence="10 11">
    <name type="scientific">Lingula anatina</name>
    <name type="common">Brachiopod</name>
    <name type="synonym">Lingula unguis</name>
    <dbReference type="NCBI Taxonomy" id="7574"/>
    <lineage>
        <taxon>Eukaryota</taxon>
        <taxon>Metazoa</taxon>
        <taxon>Spiralia</taxon>
        <taxon>Lophotrochozoa</taxon>
        <taxon>Brachiopoda</taxon>
        <taxon>Linguliformea</taxon>
        <taxon>Lingulata</taxon>
        <taxon>Lingulida</taxon>
        <taxon>Linguloidea</taxon>
        <taxon>Lingulidae</taxon>
        <taxon>Lingula</taxon>
    </lineage>
</organism>
<keyword evidence="5 6" id="KW-0539">Nucleus</keyword>
<dbReference type="PROSITE" id="PS00027">
    <property type="entry name" value="HOMEOBOX_1"/>
    <property type="match status" value="1"/>
</dbReference>
<keyword evidence="3 6" id="KW-0238">DNA-binding</keyword>
<feature type="DNA-binding region" description="Homeobox" evidence="6">
    <location>
        <begin position="206"/>
        <end position="265"/>
    </location>
</feature>
<dbReference type="AlphaFoldDB" id="A0A1S3K9U5"/>
<dbReference type="PANTHER" id="PTHR24332">
    <property type="entry name" value="HOMEOBOX PROTEIN CDX"/>
    <property type="match status" value="1"/>
</dbReference>
<evidence type="ECO:0000313" key="11">
    <source>
        <dbReference type="RefSeq" id="XP_013419400.1"/>
    </source>
</evidence>
<protein>
    <submittedName>
        <fullName evidence="11">Homeobox protein CDX-1-like</fullName>
    </submittedName>
</protein>
<dbReference type="FunFam" id="1.10.10.60:FF:000089">
    <property type="entry name" value="Caudal type homeobox 4"/>
    <property type="match status" value="1"/>
</dbReference>
<dbReference type="InParanoid" id="A0A1S3K9U5"/>
<feature type="region of interest" description="Disordered" evidence="8">
    <location>
        <begin position="298"/>
        <end position="327"/>
    </location>
</feature>
<comment type="subcellular location">
    <subcellularLocation>
        <location evidence="1 6 7">Nucleus</location>
    </subcellularLocation>
</comment>
<dbReference type="InterPro" id="IPR020479">
    <property type="entry name" value="HD_metazoa"/>
</dbReference>
<feature type="domain" description="Homeobox" evidence="9">
    <location>
        <begin position="204"/>
        <end position="264"/>
    </location>
</feature>
<dbReference type="Pfam" id="PF00046">
    <property type="entry name" value="Homeodomain"/>
    <property type="match status" value="1"/>
</dbReference>
<comment type="similarity">
    <text evidence="2">Belongs to the Caudal homeobox family.</text>
</comment>
<dbReference type="GO" id="GO:0005634">
    <property type="term" value="C:nucleus"/>
    <property type="evidence" value="ECO:0007669"/>
    <property type="project" value="UniProtKB-SubCell"/>
</dbReference>
<dbReference type="InterPro" id="IPR000047">
    <property type="entry name" value="HTH_motif"/>
</dbReference>
<dbReference type="Gene3D" id="1.10.10.60">
    <property type="entry name" value="Homeodomain-like"/>
    <property type="match status" value="1"/>
</dbReference>
<dbReference type="GO" id="GO:0009887">
    <property type="term" value="P:animal organ morphogenesis"/>
    <property type="evidence" value="ECO:0007669"/>
    <property type="project" value="TreeGrafter"/>
</dbReference>
<dbReference type="GO" id="GO:0000977">
    <property type="term" value="F:RNA polymerase II transcription regulatory region sequence-specific DNA binding"/>
    <property type="evidence" value="ECO:0007669"/>
    <property type="project" value="TreeGrafter"/>
</dbReference>
<feature type="compositionally biased region" description="Polar residues" evidence="8">
    <location>
        <begin position="342"/>
        <end position="356"/>
    </location>
</feature>
<evidence type="ECO:0000256" key="1">
    <source>
        <dbReference type="ARBA" id="ARBA00004123"/>
    </source>
</evidence>
<dbReference type="GeneID" id="106180047"/>
<name>A0A1S3K9U5_LINAN</name>
<keyword evidence="10" id="KW-1185">Reference proteome</keyword>
<feature type="compositionally biased region" description="Low complexity" evidence="8">
    <location>
        <begin position="312"/>
        <end position="327"/>
    </location>
</feature>
<sequence>MVLKYELDETDFDVMFTNRPHHQVPAGAYYAGYNPQGATAAADFGQYQIHAGGEGNPLGMQPNPAGSPSQGWSGMYPTNAPGYGRPVGSHYNEFPGYPSAAAAQQMSTQGHMGAYYTSPPPPHMGYEPYCHSGSVNVNVPPVVSAGDHHSTVSSYHDGNIASPVPANAVVSSTGTIDISRQQRQPYEWMKKQALPATPPTGKTRTKDKYRVVYSDHQRLELEKEFHYSKYITIRRKSELASNLALSERQVKIWFQNRRAKERKINKKKQMELGGQTTNSFHLAQTTMTTLSGLESSDKMDDVTLQGSPALQNSPSALSNSSGSLHPSDFQQMVNKVEASQGNMDLQGQGQNPNQRHSPVHSHC</sequence>
<dbReference type="GO" id="GO:0009948">
    <property type="term" value="P:anterior/posterior axis specification"/>
    <property type="evidence" value="ECO:0007669"/>
    <property type="project" value="TreeGrafter"/>
</dbReference>
<evidence type="ECO:0000256" key="3">
    <source>
        <dbReference type="ARBA" id="ARBA00023125"/>
    </source>
</evidence>
<evidence type="ECO:0000313" key="10">
    <source>
        <dbReference type="Proteomes" id="UP000085678"/>
    </source>
</evidence>
<dbReference type="GO" id="GO:0030154">
    <property type="term" value="P:cell differentiation"/>
    <property type="evidence" value="ECO:0007669"/>
    <property type="project" value="TreeGrafter"/>
</dbReference>
<evidence type="ECO:0000256" key="5">
    <source>
        <dbReference type="ARBA" id="ARBA00023242"/>
    </source>
</evidence>
<dbReference type="SUPFAM" id="SSF46689">
    <property type="entry name" value="Homeodomain-like"/>
    <property type="match status" value="1"/>
</dbReference>
<evidence type="ECO:0000256" key="2">
    <source>
        <dbReference type="ARBA" id="ARBA00010341"/>
    </source>
</evidence>
<dbReference type="PROSITE" id="PS50071">
    <property type="entry name" value="HOMEOBOX_2"/>
    <property type="match status" value="1"/>
</dbReference>